<evidence type="ECO:0000313" key="3">
    <source>
        <dbReference type="EMBL" id="MBD2754490.1"/>
    </source>
</evidence>
<dbReference type="EMBL" id="JACXAA010000005">
    <property type="protein sequence ID" value="MBD2754490.1"/>
    <property type="molecule type" value="Genomic_DNA"/>
</dbReference>
<dbReference type="InterPro" id="IPR050300">
    <property type="entry name" value="GDXG_lipolytic_enzyme"/>
</dbReference>
<sequence length="299" mass="32966">MPSLRIILLLTFSFIARLGLAQRSIPLYPNGVPNAKSVPDEERSDANQNAFNVSNPTLTIYTPPKANGTAIIICPGGGYGTLVIKREGYEVAEAFNKMGVTAFVLKYRLPSDKTMIDKSIGPLQDAQQAFKVIRQRASEWHVDPNRIGIIGFSAGGHLAATTGTHSDKAVIDNKEAINLRPDFMILLYPVISLNDSLGHGATRKNLLGTSPSAEQIKLYSNELQVSKKTPPTLLLHAGDDQKVPVENSLVFYEAIHRQGVPAAMHIYPKGDHGFLGTPTRDEWMELCKYWMKRNGWLND</sequence>
<comment type="caution">
    <text evidence="3">The sequence shown here is derived from an EMBL/GenBank/DDBJ whole genome shotgun (WGS) entry which is preliminary data.</text>
</comment>
<dbReference type="SUPFAM" id="SSF53474">
    <property type="entry name" value="alpha/beta-Hydrolases"/>
    <property type="match status" value="1"/>
</dbReference>
<dbReference type="Gene3D" id="3.40.50.1820">
    <property type="entry name" value="alpha/beta hydrolase"/>
    <property type="match status" value="1"/>
</dbReference>
<evidence type="ECO:0000256" key="1">
    <source>
        <dbReference type="ARBA" id="ARBA00022801"/>
    </source>
</evidence>
<gene>
    <name evidence="3" type="ORF">IC230_16405</name>
</gene>
<dbReference type="InterPro" id="IPR049492">
    <property type="entry name" value="BD-FAE-like_dom"/>
</dbReference>
<feature type="domain" description="BD-FAE-like" evidence="2">
    <location>
        <begin position="58"/>
        <end position="254"/>
    </location>
</feature>
<protein>
    <submittedName>
        <fullName evidence="3">Alpha/beta hydrolase</fullName>
    </submittedName>
</protein>
<dbReference type="InterPro" id="IPR029058">
    <property type="entry name" value="AB_hydrolase_fold"/>
</dbReference>
<dbReference type="PANTHER" id="PTHR48081:SF6">
    <property type="entry name" value="PEPTIDASE S9 PROLYL OLIGOPEPTIDASE CATALYTIC DOMAIN-CONTAINING PROTEIN"/>
    <property type="match status" value="1"/>
</dbReference>
<proteinExistence type="predicted"/>
<keyword evidence="1 3" id="KW-0378">Hydrolase</keyword>
<dbReference type="RefSeq" id="WP_191040119.1">
    <property type="nucleotide sequence ID" value="NZ_JACXAA010000005.1"/>
</dbReference>
<evidence type="ECO:0000313" key="4">
    <source>
        <dbReference type="Proteomes" id="UP000653797"/>
    </source>
</evidence>
<accession>A0A927B2P1</accession>
<reference evidence="3" key="1">
    <citation type="submission" date="2020-09" db="EMBL/GenBank/DDBJ databases">
        <authorList>
            <person name="Kim M.K."/>
        </authorList>
    </citation>
    <scope>NUCLEOTIDE SEQUENCE</scope>
    <source>
        <strain evidence="3">BT704</strain>
    </source>
</reference>
<dbReference type="Proteomes" id="UP000653797">
    <property type="component" value="Unassembled WGS sequence"/>
</dbReference>
<organism evidence="3 4">
    <name type="scientific">Spirosoma validum</name>
    <dbReference type="NCBI Taxonomy" id="2771355"/>
    <lineage>
        <taxon>Bacteria</taxon>
        <taxon>Pseudomonadati</taxon>
        <taxon>Bacteroidota</taxon>
        <taxon>Cytophagia</taxon>
        <taxon>Cytophagales</taxon>
        <taxon>Cytophagaceae</taxon>
        <taxon>Spirosoma</taxon>
    </lineage>
</organism>
<keyword evidence="4" id="KW-1185">Reference proteome</keyword>
<dbReference type="Pfam" id="PF20434">
    <property type="entry name" value="BD-FAE"/>
    <property type="match status" value="1"/>
</dbReference>
<dbReference type="PANTHER" id="PTHR48081">
    <property type="entry name" value="AB HYDROLASE SUPERFAMILY PROTEIN C4A8.06C"/>
    <property type="match status" value="1"/>
</dbReference>
<dbReference type="GO" id="GO:0016787">
    <property type="term" value="F:hydrolase activity"/>
    <property type="evidence" value="ECO:0007669"/>
    <property type="project" value="UniProtKB-KW"/>
</dbReference>
<evidence type="ECO:0000259" key="2">
    <source>
        <dbReference type="Pfam" id="PF20434"/>
    </source>
</evidence>
<name>A0A927B2P1_9BACT</name>
<dbReference type="AlphaFoldDB" id="A0A927B2P1"/>